<evidence type="ECO:0000313" key="3">
    <source>
        <dbReference type="Proteomes" id="UP000604046"/>
    </source>
</evidence>
<reference evidence="2" key="1">
    <citation type="submission" date="2021-02" db="EMBL/GenBank/DDBJ databases">
        <authorList>
            <person name="Dougan E. K."/>
            <person name="Rhodes N."/>
            <person name="Thang M."/>
            <person name="Chan C."/>
        </authorList>
    </citation>
    <scope>NUCLEOTIDE SEQUENCE</scope>
</reference>
<dbReference type="SUPFAM" id="SSF54236">
    <property type="entry name" value="Ubiquitin-like"/>
    <property type="match status" value="1"/>
</dbReference>
<dbReference type="CDD" id="cd17039">
    <property type="entry name" value="Ubl_ubiquitin_like"/>
    <property type="match status" value="1"/>
</dbReference>
<evidence type="ECO:0000259" key="1">
    <source>
        <dbReference type="PROSITE" id="PS50053"/>
    </source>
</evidence>
<comment type="caution">
    <text evidence="2">The sequence shown here is derived from an EMBL/GenBank/DDBJ whole genome shotgun (WGS) entry which is preliminary data.</text>
</comment>
<evidence type="ECO:0000313" key="2">
    <source>
        <dbReference type="EMBL" id="CAE7228115.1"/>
    </source>
</evidence>
<dbReference type="InterPro" id="IPR000626">
    <property type="entry name" value="Ubiquitin-like_dom"/>
</dbReference>
<dbReference type="OrthoDB" id="444669at2759"/>
<dbReference type="Proteomes" id="UP000604046">
    <property type="component" value="Unassembled WGS sequence"/>
</dbReference>
<dbReference type="AlphaFoldDB" id="A0A812KJL8"/>
<proteinExistence type="predicted"/>
<name>A0A812KJL8_9DINO</name>
<dbReference type="Gene3D" id="3.10.20.90">
    <property type="entry name" value="Phosphatidylinositol 3-kinase Catalytic Subunit, Chain A, domain 1"/>
    <property type="match status" value="1"/>
</dbReference>
<accession>A0A812KJL8</accession>
<sequence length="82" mass="9342">MLRVYSMSGEELCATPAEELTDVKALKQQLQSACGCSRFRQKLLHQGRVLNDGECLQGCCIDLDFVLLPFCNTKRRPRCYEL</sequence>
<gene>
    <name evidence="2" type="primary">Kcna7</name>
    <name evidence="2" type="ORF">SNAT2548_LOCUS9052</name>
</gene>
<dbReference type="EMBL" id="CAJNDS010000686">
    <property type="protein sequence ID" value="CAE7228115.1"/>
    <property type="molecule type" value="Genomic_DNA"/>
</dbReference>
<dbReference type="PROSITE" id="PS50053">
    <property type="entry name" value="UBIQUITIN_2"/>
    <property type="match status" value="1"/>
</dbReference>
<feature type="domain" description="Ubiquitin-like" evidence="1">
    <location>
        <begin position="1"/>
        <end position="62"/>
    </location>
</feature>
<feature type="non-terminal residue" evidence="2">
    <location>
        <position position="82"/>
    </location>
</feature>
<organism evidence="2 3">
    <name type="scientific">Symbiodinium natans</name>
    <dbReference type="NCBI Taxonomy" id="878477"/>
    <lineage>
        <taxon>Eukaryota</taxon>
        <taxon>Sar</taxon>
        <taxon>Alveolata</taxon>
        <taxon>Dinophyceae</taxon>
        <taxon>Suessiales</taxon>
        <taxon>Symbiodiniaceae</taxon>
        <taxon>Symbiodinium</taxon>
    </lineage>
</organism>
<protein>
    <submittedName>
        <fullName evidence="2">Kcna7 protein</fullName>
    </submittedName>
</protein>
<keyword evidence="3" id="KW-1185">Reference proteome</keyword>
<dbReference type="InterPro" id="IPR029071">
    <property type="entry name" value="Ubiquitin-like_domsf"/>
</dbReference>
<dbReference type="Pfam" id="PF00240">
    <property type="entry name" value="ubiquitin"/>
    <property type="match status" value="1"/>
</dbReference>